<protein>
    <submittedName>
        <fullName evidence="2">Molybdopterin molybdenumtransferase MoeA</fullName>
    </submittedName>
</protein>
<dbReference type="GO" id="GO:0016740">
    <property type="term" value="F:transferase activity"/>
    <property type="evidence" value="ECO:0007669"/>
    <property type="project" value="UniProtKB-KW"/>
</dbReference>
<evidence type="ECO:0000256" key="1">
    <source>
        <dbReference type="SAM" id="MobiDB-lite"/>
    </source>
</evidence>
<keyword evidence="3" id="KW-1185">Reference proteome</keyword>
<keyword evidence="2" id="KW-0808">Transferase</keyword>
<dbReference type="Proteomes" id="UP000235943">
    <property type="component" value="Unassembled WGS sequence"/>
</dbReference>
<name>A0A2N8TJU4_9ACTN</name>
<evidence type="ECO:0000313" key="3">
    <source>
        <dbReference type="Proteomes" id="UP000235943"/>
    </source>
</evidence>
<comment type="caution">
    <text evidence="2">The sequence shown here is derived from an EMBL/GenBank/DDBJ whole genome shotgun (WGS) entry which is preliminary data.</text>
</comment>
<gene>
    <name evidence="2" type="ORF">C1J00_26500</name>
</gene>
<dbReference type="EMBL" id="POUC01000229">
    <property type="protein sequence ID" value="PNG19295.1"/>
    <property type="molecule type" value="Genomic_DNA"/>
</dbReference>
<sequence length="52" mass="5223">MTPHGARAGEDAEDLDVEEVLALVNNSNGSHLPDPAAPGGADSAHASHQPVP</sequence>
<organism evidence="2 3">
    <name type="scientific">Streptomyces cahuitamycinicus</name>
    <dbReference type="NCBI Taxonomy" id="2070367"/>
    <lineage>
        <taxon>Bacteria</taxon>
        <taxon>Bacillati</taxon>
        <taxon>Actinomycetota</taxon>
        <taxon>Actinomycetes</taxon>
        <taxon>Kitasatosporales</taxon>
        <taxon>Streptomycetaceae</taxon>
        <taxon>Streptomyces</taxon>
    </lineage>
</organism>
<evidence type="ECO:0000313" key="2">
    <source>
        <dbReference type="EMBL" id="PNG19295.1"/>
    </source>
</evidence>
<accession>A0A2N8TJU4</accession>
<proteinExistence type="predicted"/>
<reference evidence="2 3" key="1">
    <citation type="submission" date="2018-01" db="EMBL/GenBank/DDBJ databases">
        <title>Draft genome sequence of Streptomyces sp. 13K301.</title>
        <authorList>
            <person name="Sahin N."/>
            <person name="Saygin H."/>
            <person name="Ay H."/>
        </authorList>
    </citation>
    <scope>NUCLEOTIDE SEQUENCE [LARGE SCALE GENOMIC DNA]</scope>
    <source>
        <strain evidence="2 3">13K301</strain>
    </source>
</reference>
<feature type="compositionally biased region" description="Low complexity" evidence="1">
    <location>
        <begin position="37"/>
        <end position="52"/>
    </location>
</feature>
<dbReference type="AlphaFoldDB" id="A0A2N8TJU4"/>
<feature type="non-terminal residue" evidence="2">
    <location>
        <position position="52"/>
    </location>
</feature>
<feature type="region of interest" description="Disordered" evidence="1">
    <location>
        <begin position="23"/>
        <end position="52"/>
    </location>
</feature>